<proteinExistence type="predicted"/>
<evidence type="ECO:0000313" key="2">
    <source>
        <dbReference type="Proteomes" id="UP000494301"/>
    </source>
</evidence>
<accession>A0A6J5IT84</accession>
<sequence length="643" mass="70114">MRAPGVAGSLPGPAPARCAVRFRHSPMDDLLSFYERELNLLRHQAKEFARRYPKIAARVQLASGADASSADPHVERLFESFALLGARVSRRIDDDYPEFTAALADALYPHFLRPFPSCSIACFEIDASRAAQMSASVVIPRGTELYSRPVKGAKIFFRTAYDVTLSPLRLTAARFHAVAQAPRALRLRPDASAQISFTFEIQSPHASIADLKLDVARLHVRGEPLFRAALHDALSIHALQAFVEPDEGGRWVALDRVPFSPVGFEPDESLIPPPVVGHPVHALLTEYFAYPEKFDFFDCDLRRAGRIGGRRFTLHLLLKDVGADSRIAHALAPLDAGHVLLGCTPVVNLFGADGKLGHRPDTASPDADMYPLVVDDQSAFAYEIHSVDTVTQVEATPQGERTVGYRPLHALYHGGQAPNAALYWRTQRDALVAKREPGREMTLGFVDRSLRPVAAPAALVLKLTCSNRDLPTELAPGTPEGELMLEGGTLARRIGLLHRPTPSRQFRGDRGAMWRLVSMLSANPVRLSGGAAPVRDALALHDMARLPATVRQIDSVVDVTHQAVTAWVSGQPFASVVRGLEIRVVVDEDGLAGTGVHAFAQVLDRLLGEFSAPNAFTQLVMVSGRSGAELFRCARRRGTAMLL</sequence>
<dbReference type="AlphaFoldDB" id="A0A6J5IT84"/>
<dbReference type="Proteomes" id="UP000494301">
    <property type="component" value="Unassembled WGS sequence"/>
</dbReference>
<protein>
    <submittedName>
        <fullName evidence="1">Type VI secretion protein</fullName>
    </submittedName>
</protein>
<evidence type="ECO:0000313" key="1">
    <source>
        <dbReference type="EMBL" id="CAB3963596.1"/>
    </source>
</evidence>
<gene>
    <name evidence="1" type="ORF">BLA3211_02378</name>
</gene>
<dbReference type="NCBIfam" id="TIGR03359">
    <property type="entry name" value="VI_chp_6"/>
    <property type="match status" value="1"/>
</dbReference>
<dbReference type="PANTHER" id="PTHR35370">
    <property type="entry name" value="CYTOPLASMIC PROTEIN-RELATED-RELATED"/>
    <property type="match status" value="1"/>
</dbReference>
<reference evidence="1 2" key="1">
    <citation type="submission" date="2020-04" db="EMBL/GenBank/DDBJ databases">
        <authorList>
            <person name="Depoorter E."/>
        </authorList>
    </citation>
    <scope>NUCLEOTIDE SEQUENCE [LARGE SCALE GENOMIC DNA]</scope>
    <source>
        <strain evidence="1 2">BCC0217</strain>
    </source>
</reference>
<dbReference type="EMBL" id="CABWIL020000007">
    <property type="protein sequence ID" value="CAB3963596.1"/>
    <property type="molecule type" value="Genomic_DNA"/>
</dbReference>
<dbReference type="InterPro" id="IPR010272">
    <property type="entry name" value="T6SS_TssF"/>
</dbReference>
<dbReference type="Pfam" id="PF05947">
    <property type="entry name" value="T6SS_TssF"/>
    <property type="match status" value="1"/>
</dbReference>
<organism evidence="1 2">
    <name type="scientific">Burkholderia aenigmatica</name>
    <dbReference type="NCBI Taxonomy" id="2015348"/>
    <lineage>
        <taxon>Bacteria</taxon>
        <taxon>Pseudomonadati</taxon>
        <taxon>Pseudomonadota</taxon>
        <taxon>Betaproteobacteria</taxon>
        <taxon>Burkholderiales</taxon>
        <taxon>Burkholderiaceae</taxon>
        <taxon>Burkholderia</taxon>
        <taxon>Burkholderia cepacia complex</taxon>
    </lineage>
</organism>
<name>A0A6J5IT84_9BURK</name>
<dbReference type="PIRSF" id="PIRSF028304">
    <property type="entry name" value="UCP028304"/>
    <property type="match status" value="1"/>
</dbReference>
<dbReference type="PANTHER" id="PTHR35370:SF1">
    <property type="entry name" value="TYPE VI SECRETION SYSTEM COMPONENT TSSF1"/>
    <property type="match status" value="1"/>
</dbReference>